<dbReference type="SMART" id="SM00387">
    <property type="entry name" value="HATPase_c"/>
    <property type="match status" value="1"/>
</dbReference>
<dbReference type="PRINTS" id="PR00344">
    <property type="entry name" value="BCTRLSENSOR"/>
</dbReference>
<dbReference type="AlphaFoldDB" id="A0A254PTQ0"/>
<keyword evidence="4" id="KW-0808">Transferase</keyword>
<reference evidence="11 12" key="1">
    <citation type="submission" date="2017-05" db="EMBL/GenBank/DDBJ databases">
        <title>Genome of Polynucleobacter sp. MWH-Feld-100.</title>
        <authorList>
            <person name="Hahn M.W."/>
        </authorList>
    </citation>
    <scope>NUCLEOTIDE SEQUENCE [LARGE SCALE GENOMIC DNA]</scope>
    <source>
        <strain evidence="11 12">MWH-Feld-100</strain>
    </source>
</reference>
<keyword evidence="5" id="KW-0547">Nucleotide-binding</keyword>
<accession>A0A254PTQ0</accession>
<keyword evidence="6" id="KW-0418">Kinase</keyword>
<organism evidence="11 12">
    <name type="scientific">Polynucleobacter campilacus</name>
    <dbReference type="NCBI Taxonomy" id="1743163"/>
    <lineage>
        <taxon>Bacteria</taxon>
        <taxon>Pseudomonadati</taxon>
        <taxon>Pseudomonadota</taxon>
        <taxon>Betaproteobacteria</taxon>
        <taxon>Burkholderiales</taxon>
        <taxon>Burkholderiaceae</taxon>
        <taxon>Polynucleobacter</taxon>
    </lineage>
</organism>
<gene>
    <name evidence="11" type="ORF">CBI31_06230</name>
</gene>
<evidence type="ECO:0000313" key="11">
    <source>
        <dbReference type="EMBL" id="OWS69930.1"/>
    </source>
</evidence>
<dbReference type="InterPro" id="IPR004358">
    <property type="entry name" value="Sig_transdc_His_kin-like_C"/>
</dbReference>
<dbReference type="InterPro" id="IPR003661">
    <property type="entry name" value="HisK_dim/P_dom"/>
</dbReference>
<evidence type="ECO:0000256" key="9">
    <source>
        <dbReference type="SAM" id="Phobius"/>
    </source>
</evidence>
<dbReference type="InterPro" id="IPR036097">
    <property type="entry name" value="HisK_dim/P_sf"/>
</dbReference>
<feature type="transmembrane region" description="Helical" evidence="9">
    <location>
        <begin position="152"/>
        <end position="173"/>
    </location>
</feature>
<feature type="transmembrane region" description="Helical" evidence="9">
    <location>
        <begin position="117"/>
        <end position="136"/>
    </location>
</feature>
<evidence type="ECO:0000256" key="2">
    <source>
        <dbReference type="ARBA" id="ARBA00012438"/>
    </source>
</evidence>
<feature type="transmembrane region" description="Helical" evidence="9">
    <location>
        <begin position="6"/>
        <end position="26"/>
    </location>
</feature>
<evidence type="ECO:0000259" key="10">
    <source>
        <dbReference type="PROSITE" id="PS50109"/>
    </source>
</evidence>
<evidence type="ECO:0000256" key="8">
    <source>
        <dbReference type="ARBA" id="ARBA00023012"/>
    </source>
</evidence>
<keyword evidence="9" id="KW-1133">Transmembrane helix</keyword>
<feature type="transmembrane region" description="Helical" evidence="9">
    <location>
        <begin position="62"/>
        <end position="81"/>
    </location>
</feature>
<evidence type="ECO:0000313" key="12">
    <source>
        <dbReference type="Proteomes" id="UP000197528"/>
    </source>
</evidence>
<keyword evidence="9" id="KW-0812">Transmembrane</keyword>
<keyword evidence="3" id="KW-0597">Phosphoprotein</keyword>
<dbReference type="SUPFAM" id="SSF55874">
    <property type="entry name" value="ATPase domain of HSP90 chaperone/DNA topoisomerase II/histidine kinase"/>
    <property type="match status" value="1"/>
</dbReference>
<dbReference type="EC" id="2.7.13.3" evidence="2"/>
<name>A0A254PTQ0_9BURK</name>
<sequence length="472" mass="52135">MKYANEIFFLVFALILWGLLYGSRFILTLGKASQSEKLWLTALTLTATSFTLFALASTISLSLLTLANTCFVANFIYFGLFCRSLNGPIPKNMNILVLAGLLVFAVLFEYLRQNGFFIQRVGLISLIAASCFVWELRELRRLKEIRSNQLRFLIYTVAIELVLTIARLTALYIDGGLSTPNLYQEGVISSSIRWVWLGISILSYVAVLGYWLEKISIEKAQAIQESSKIIALLKEKERLIYGLLKANKTSATGALSASIAHELNQPLGASNLNIQFLKMKLEKGVISPELGKEILDSLEADNHRAATIVKSLRSIFIESDSSAEEVQLGNLISKVLDIVMPELKSKNIQIQLRVDEQLMVKVNATEIEQVILNLMNNALQALANSGTLQRRITIEATKSGQLIRLSISDNGDGVSAEFKPQLFELLSTTKQSGMGLGLWLCKHIVTRCGGSIHYEDTVGGGATFVFELPSAA</sequence>
<dbReference type="CDD" id="cd00082">
    <property type="entry name" value="HisKA"/>
    <property type="match status" value="1"/>
</dbReference>
<dbReference type="Proteomes" id="UP000197528">
    <property type="component" value="Unassembled WGS sequence"/>
</dbReference>
<comment type="caution">
    <text evidence="11">The sequence shown here is derived from an EMBL/GenBank/DDBJ whole genome shotgun (WGS) entry which is preliminary data.</text>
</comment>
<keyword evidence="8" id="KW-0902">Two-component regulatory system</keyword>
<evidence type="ECO:0000256" key="5">
    <source>
        <dbReference type="ARBA" id="ARBA00022741"/>
    </source>
</evidence>
<evidence type="ECO:0000256" key="3">
    <source>
        <dbReference type="ARBA" id="ARBA00022553"/>
    </source>
</evidence>
<evidence type="ECO:0000256" key="7">
    <source>
        <dbReference type="ARBA" id="ARBA00022840"/>
    </source>
</evidence>
<protein>
    <recommendedName>
        <fullName evidence="2">histidine kinase</fullName>
        <ecNumber evidence="2">2.7.13.3</ecNumber>
    </recommendedName>
</protein>
<dbReference type="Gene3D" id="1.10.287.130">
    <property type="match status" value="1"/>
</dbReference>
<evidence type="ECO:0000256" key="6">
    <source>
        <dbReference type="ARBA" id="ARBA00022777"/>
    </source>
</evidence>
<evidence type="ECO:0000256" key="1">
    <source>
        <dbReference type="ARBA" id="ARBA00000085"/>
    </source>
</evidence>
<dbReference type="SUPFAM" id="SSF47384">
    <property type="entry name" value="Homodimeric domain of signal transducing histidine kinase"/>
    <property type="match status" value="1"/>
</dbReference>
<dbReference type="PANTHER" id="PTHR43065">
    <property type="entry name" value="SENSOR HISTIDINE KINASE"/>
    <property type="match status" value="1"/>
</dbReference>
<dbReference type="InterPro" id="IPR005467">
    <property type="entry name" value="His_kinase_dom"/>
</dbReference>
<keyword evidence="12" id="KW-1185">Reference proteome</keyword>
<keyword evidence="7" id="KW-0067">ATP-binding</keyword>
<evidence type="ECO:0000256" key="4">
    <source>
        <dbReference type="ARBA" id="ARBA00022679"/>
    </source>
</evidence>
<dbReference type="PANTHER" id="PTHR43065:SF46">
    <property type="entry name" value="C4-DICARBOXYLATE TRANSPORT SENSOR PROTEIN DCTB"/>
    <property type="match status" value="1"/>
</dbReference>
<dbReference type="InterPro" id="IPR003594">
    <property type="entry name" value="HATPase_dom"/>
</dbReference>
<keyword evidence="9" id="KW-0472">Membrane</keyword>
<feature type="transmembrane region" description="Helical" evidence="9">
    <location>
        <begin position="93"/>
        <end position="111"/>
    </location>
</feature>
<dbReference type="GO" id="GO:0000155">
    <property type="term" value="F:phosphorelay sensor kinase activity"/>
    <property type="evidence" value="ECO:0007669"/>
    <property type="project" value="InterPro"/>
</dbReference>
<dbReference type="EMBL" id="NGUP01000003">
    <property type="protein sequence ID" value="OWS69930.1"/>
    <property type="molecule type" value="Genomic_DNA"/>
</dbReference>
<proteinExistence type="predicted"/>
<feature type="domain" description="Histidine kinase" evidence="10">
    <location>
        <begin position="258"/>
        <end position="472"/>
    </location>
</feature>
<dbReference type="InterPro" id="IPR036890">
    <property type="entry name" value="HATPase_C_sf"/>
</dbReference>
<dbReference type="PROSITE" id="PS50109">
    <property type="entry name" value="HIS_KIN"/>
    <property type="match status" value="1"/>
</dbReference>
<dbReference type="Pfam" id="PF02518">
    <property type="entry name" value="HATPase_c"/>
    <property type="match status" value="1"/>
</dbReference>
<dbReference type="Gene3D" id="3.30.565.10">
    <property type="entry name" value="Histidine kinase-like ATPase, C-terminal domain"/>
    <property type="match status" value="1"/>
</dbReference>
<feature type="transmembrane region" description="Helical" evidence="9">
    <location>
        <begin position="193"/>
        <end position="212"/>
    </location>
</feature>
<dbReference type="GO" id="GO:0005524">
    <property type="term" value="F:ATP binding"/>
    <property type="evidence" value="ECO:0007669"/>
    <property type="project" value="UniProtKB-KW"/>
</dbReference>
<comment type="catalytic activity">
    <reaction evidence="1">
        <text>ATP + protein L-histidine = ADP + protein N-phospho-L-histidine.</text>
        <dbReference type="EC" id="2.7.13.3"/>
    </reaction>
</comment>